<sequence>MTRQIPVGQTKSAGFQIGVRRSLPVTRQAAWQLLTSPQGRKLWLGEAADMDFVTGEAYATKDGASGAIRVVKPLEQLRLTWQPGEWQKASTIQIRLLPATAGKTTISFHQENLADESCREAMKLRWEQALAAISAVLTGEASI</sequence>
<dbReference type="InterPro" id="IPR023393">
    <property type="entry name" value="START-like_dom_sf"/>
</dbReference>
<dbReference type="SUPFAM" id="SSF55961">
    <property type="entry name" value="Bet v1-like"/>
    <property type="match status" value="1"/>
</dbReference>
<feature type="domain" description="Activator of Hsp90 ATPase homologue 1/2-like C-terminal" evidence="2">
    <location>
        <begin position="25"/>
        <end position="137"/>
    </location>
</feature>
<organism evidence="3 4">
    <name type="scientific">Paenibacillus aestuarii</name>
    <dbReference type="NCBI Taxonomy" id="516965"/>
    <lineage>
        <taxon>Bacteria</taxon>
        <taxon>Bacillati</taxon>
        <taxon>Bacillota</taxon>
        <taxon>Bacilli</taxon>
        <taxon>Bacillales</taxon>
        <taxon>Paenibacillaceae</taxon>
        <taxon>Paenibacillus</taxon>
    </lineage>
</organism>
<dbReference type="RefSeq" id="WP_270881219.1">
    <property type="nucleotide sequence ID" value="NZ_JAQFVF010000046.1"/>
</dbReference>
<proteinExistence type="inferred from homology"/>
<reference evidence="4" key="1">
    <citation type="journal article" date="2019" name="Int. J. Syst. Evol. Microbiol.">
        <title>The Global Catalogue of Microorganisms (GCM) 10K type strain sequencing project: providing services to taxonomists for standard genome sequencing and annotation.</title>
        <authorList>
            <consortium name="The Broad Institute Genomics Platform"/>
            <consortium name="The Broad Institute Genome Sequencing Center for Infectious Disease"/>
            <person name="Wu L."/>
            <person name="Ma J."/>
        </authorList>
    </citation>
    <scope>NUCLEOTIDE SEQUENCE [LARGE SCALE GENOMIC DNA]</scope>
    <source>
        <strain evidence="4">KACC 11904</strain>
    </source>
</reference>
<dbReference type="EMBL" id="JBHSMJ010000009">
    <property type="protein sequence ID" value="MFC5448450.1"/>
    <property type="molecule type" value="Genomic_DNA"/>
</dbReference>
<keyword evidence="4" id="KW-1185">Reference proteome</keyword>
<dbReference type="InterPro" id="IPR013538">
    <property type="entry name" value="ASHA1/2-like_C"/>
</dbReference>
<gene>
    <name evidence="3" type="ORF">ACFPOG_09265</name>
</gene>
<evidence type="ECO:0000313" key="4">
    <source>
        <dbReference type="Proteomes" id="UP001596044"/>
    </source>
</evidence>
<evidence type="ECO:0000313" key="3">
    <source>
        <dbReference type="EMBL" id="MFC5448450.1"/>
    </source>
</evidence>
<evidence type="ECO:0000259" key="2">
    <source>
        <dbReference type="Pfam" id="PF08327"/>
    </source>
</evidence>
<accession>A0ABW0K4U1</accession>
<dbReference type="Gene3D" id="3.30.530.20">
    <property type="match status" value="1"/>
</dbReference>
<comment type="caution">
    <text evidence="3">The sequence shown here is derived from an EMBL/GenBank/DDBJ whole genome shotgun (WGS) entry which is preliminary data.</text>
</comment>
<dbReference type="CDD" id="cd07814">
    <property type="entry name" value="SRPBCC_CalC_Aha1-like"/>
    <property type="match status" value="1"/>
</dbReference>
<protein>
    <submittedName>
        <fullName evidence="3">SRPBCC domain-containing protein</fullName>
    </submittedName>
</protein>
<dbReference type="Pfam" id="PF08327">
    <property type="entry name" value="AHSA1"/>
    <property type="match status" value="1"/>
</dbReference>
<comment type="similarity">
    <text evidence="1">Belongs to the AHA1 family.</text>
</comment>
<name>A0ABW0K4U1_9BACL</name>
<evidence type="ECO:0000256" key="1">
    <source>
        <dbReference type="ARBA" id="ARBA00006817"/>
    </source>
</evidence>
<dbReference type="Proteomes" id="UP001596044">
    <property type="component" value="Unassembled WGS sequence"/>
</dbReference>